<feature type="region of interest" description="Disordered" evidence="1">
    <location>
        <begin position="1"/>
        <end position="32"/>
    </location>
</feature>
<evidence type="ECO:0000313" key="3">
    <source>
        <dbReference type="Proteomes" id="UP001044222"/>
    </source>
</evidence>
<dbReference type="AlphaFoldDB" id="A0A9D3MHB6"/>
<evidence type="ECO:0000256" key="1">
    <source>
        <dbReference type="SAM" id="MobiDB-lite"/>
    </source>
</evidence>
<organism evidence="2 3">
    <name type="scientific">Anguilla anguilla</name>
    <name type="common">European freshwater eel</name>
    <name type="synonym">Muraena anguilla</name>
    <dbReference type="NCBI Taxonomy" id="7936"/>
    <lineage>
        <taxon>Eukaryota</taxon>
        <taxon>Metazoa</taxon>
        <taxon>Chordata</taxon>
        <taxon>Craniata</taxon>
        <taxon>Vertebrata</taxon>
        <taxon>Euteleostomi</taxon>
        <taxon>Actinopterygii</taxon>
        <taxon>Neopterygii</taxon>
        <taxon>Teleostei</taxon>
        <taxon>Anguilliformes</taxon>
        <taxon>Anguillidae</taxon>
        <taxon>Anguilla</taxon>
    </lineage>
</organism>
<comment type="caution">
    <text evidence="2">The sequence shown here is derived from an EMBL/GenBank/DDBJ whole genome shotgun (WGS) entry which is preliminary data.</text>
</comment>
<evidence type="ECO:0000313" key="2">
    <source>
        <dbReference type="EMBL" id="KAG5848001.1"/>
    </source>
</evidence>
<accession>A0A9D3MHB6</accession>
<proteinExistence type="predicted"/>
<feature type="non-terminal residue" evidence="2">
    <location>
        <position position="1"/>
    </location>
</feature>
<dbReference type="Proteomes" id="UP001044222">
    <property type="component" value="Chromosome 6"/>
</dbReference>
<protein>
    <submittedName>
        <fullName evidence="2">Uncharacterized protein</fullName>
    </submittedName>
</protein>
<name>A0A9D3MHB6_ANGAN</name>
<dbReference type="EMBL" id="JAFIRN010000006">
    <property type="protein sequence ID" value="KAG5848001.1"/>
    <property type="molecule type" value="Genomic_DNA"/>
</dbReference>
<keyword evidence="3" id="KW-1185">Reference proteome</keyword>
<gene>
    <name evidence="2" type="ORF">ANANG_G00132230</name>
</gene>
<sequence length="59" mass="6479">MSFISGLRRSLKGNDSKRNSLSVGKRKDGSVSPSRLAVINCKELDPVSPDFRLQLTDSD</sequence>
<reference evidence="2" key="1">
    <citation type="submission" date="2021-01" db="EMBL/GenBank/DDBJ databases">
        <title>A chromosome-scale assembly of European eel, Anguilla anguilla.</title>
        <authorList>
            <person name="Henkel C."/>
            <person name="Jong-Raadsen S.A."/>
            <person name="Dufour S."/>
            <person name="Weltzien F.-A."/>
            <person name="Palstra A.P."/>
            <person name="Pelster B."/>
            <person name="Spaink H.P."/>
            <person name="Van Den Thillart G.E."/>
            <person name="Jansen H."/>
            <person name="Zahm M."/>
            <person name="Klopp C."/>
            <person name="Cedric C."/>
            <person name="Louis A."/>
            <person name="Berthelot C."/>
            <person name="Parey E."/>
            <person name="Roest Crollius H."/>
            <person name="Montfort J."/>
            <person name="Robinson-Rechavi M."/>
            <person name="Bucao C."/>
            <person name="Bouchez O."/>
            <person name="Gislard M."/>
            <person name="Lluch J."/>
            <person name="Milhes M."/>
            <person name="Lampietro C."/>
            <person name="Lopez Roques C."/>
            <person name="Donnadieu C."/>
            <person name="Braasch I."/>
            <person name="Desvignes T."/>
            <person name="Postlethwait J."/>
            <person name="Bobe J."/>
            <person name="Guiguen Y."/>
            <person name="Dirks R."/>
        </authorList>
    </citation>
    <scope>NUCLEOTIDE SEQUENCE</scope>
    <source>
        <strain evidence="2">Tag_6206</strain>
        <tissue evidence="2">Liver</tissue>
    </source>
</reference>